<name>A0ABN7S238_OIKDI</name>
<proteinExistence type="predicted"/>
<organism evidence="2 3">
    <name type="scientific">Oikopleura dioica</name>
    <name type="common">Tunicate</name>
    <dbReference type="NCBI Taxonomy" id="34765"/>
    <lineage>
        <taxon>Eukaryota</taxon>
        <taxon>Metazoa</taxon>
        <taxon>Chordata</taxon>
        <taxon>Tunicata</taxon>
        <taxon>Appendicularia</taxon>
        <taxon>Copelata</taxon>
        <taxon>Oikopleuridae</taxon>
        <taxon>Oikopleura</taxon>
    </lineage>
</organism>
<protein>
    <submittedName>
        <fullName evidence="2">Oidioi.mRNA.OKI2018_I69.PAR.g11572.t1.cds</fullName>
    </submittedName>
</protein>
<feature type="region of interest" description="Disordered" evidence="1">
    <location>
        <begin position="174"/>
        <end position="195"/>
    </location>
</feature>
<feature type="compositionally biased region" description="Acidic residues" evidence="1">
    <location>
        <begin position="231"/>
        <end position="249"/>
    </location>
</feature>
<evidence type="ECO:0000256" key="1">
    <source>
        <dbReference type="SAM" id="MobiDB-lite"/>
    </source>
</evidence>
<sequence length="258" mass="29615">MSRDRDYEWRKYFTCPRCFSKNARVVIILAKKDSPSTPPSWLPEDFVYPEDSCDPAVGLVCEDNHLFLSKEPYFARAKESNSKGNAGRFYILCYCWEFEEGSDDYSTIFLTFVDEAVRIMVKYCEADPINEFVRSMLRNDYKSEVSRSNFVDSSIGSSVSSKWATNSEFTSVSKQRPRNFKHSPRSSGDRSQREALESWLEDNNNIAINDISAERPLRDTDSRSSFTCYSDLEEPALSEESDNDSESESDPIAIVTNR</sequence>
<dbReference type="Proteomes" id="UP001158576">
    <property type="component" value="Chromosome PAR"/>
</dbReference>
<feature type="compositionally biased region" description="Basic residues" evidence="1">
    <location>
        <begin position="175"/>
        <end position="184"/>
    </location>
</feature>
<dbReference type="EMBL" id="OU015568">
    <property type="protein sequence ID" value="CAG5087558.1"/>
    <property type="molecule type" value="Genomic_DNA"/>
</dbReference>
<feature type="region of interest" description="Disordered" evidence="1">
    <location>
        <begin position="217"/>
        <end position="258"/>
    </location>
</feature>
<keyword evidence="3" id="KW-1185">Reference proteome</keyword>
<evidence type="ECO:0000313" key="2">
    <source>
        <dbReference type="EMBL" id="CAG5087558.1"/>
    </source>
</evidence>
<gene>
    <name evidence="2" type="ORF">OKIOD_LOCUS3130</name>
</gene>
<evidence type="ECO:0000313" key="3">
    <source>
        <dbReference type="Proteomes" id="UP001158576"/>
    </source>
</evidence>
<accession>A0ABN7S238</accession>
<reference evidence="2 3" key="1">
    <citation type="submission" date="2021-04" db="EMBL/GenBank/DDBJ databases">
        <authorList>
            <person name="Bliznina A."/>
        </authorList>
    </citation>
    <scope>NUCLEOTIDE SEQUENCE [LARGE SCALE GENOMIC DNA]</scope>
</reference>